<evidence type="ECO:0000313" key="1">
    <source>
        <dbReference type="EMBL" id="VVT09141.1"/>
    </source>
</evidence>
<evidence type="ECO:0000313" key="2">
    <source>
        <dbReference type="Proteomes" id="UP000326857"/>
    </source>
</evidence>
<proteinExistence type="predicted"/>
<organism evidence="1 2">
    <name type="scientific">Sphingomonas aurantiaca</name>
    <dbReference type="NCBI Taxonomy" id="185949"/>
    <lineage>
        <taxon>Bacteria</taxon>
        <taxon>Pseudomonadati</taxon>
        <taxon>Pseudomonadota</taxon>
        <taxon>Alphaproteobacteria</taxon>
        <taxon>Sphingomonadales</taxon>
        <taxon>Sphingomonadaceae</taxon>
        <taxon>Sphingomonas</taxon>
    </lineage>
</organism>
<name>A0A5E7YQS5_9SPHN</name>
<accession>A0A5E7YQS5</accession>
<dbReference type="AlphaFoldDB" id="A0A5E7YQS5"/>
<reference evidence="1 2" key="1">
    <citation type="submission" date="2019-09" db="EMBL/GenBank/DDBJ databases">
        <authorList>
            <person name="Dittami M. S."/>
        </authorList>
    </citation>
    <scope>NUCLEOTIDE SEQUENCE [LARGE SCALE GENOMIC DNA]</scope>
    <source>
        <strain evidence="1">SPHINGO391</strain>
    </source>
</reference>
<dbReference type="Proteomes" id="UP000326857">
    <property type="component" value="Unassembled WGS sequence"/>
</dbReference>
<protein>
    <submittedName>
        <fullName evidence="1">Uncharacterized protein</fullName>
    </submittedName>
</protein>
<sequence length="108" mass="11621">MRMDALRGPDAGTLLIRALRNNALSAGVTMHVATIACTPWASATFVGTQHLLTIVADPVPGLRDWIDSLPEAEFVIRGHIVADLAIDRVESIDGRQHVTLAILTLIDT</sequence>
<gene>
    <name evidence="1" type="ORF">SPHINGO391_390274</name>
</gene>
<dbReference type="EMBL" id="CABVLI010000033">
    <property type="protein sequence ID" value="VVT09141.1"/>
    <property type="molecule type" value="Genomic_DNA"/>
</dbReference>